<dbReference type="EMBL" id="BAABDQ010000040">
    <property type="protein sequence ID" value="GAA3605157.1"/>
    <property type="molecule type" value="Genomic_DNA"/>
</dbReference>
<comment type="caution">
    <text evidence="3">The sequence shown here is derived from an EMBL/GenBank/DDBJ whole genome shotgun (WGS) entry which is preliminary data.</text>
</comment>
<protein>
    <submittedName>
        <fullName evidence="3">Uncharacterized protein</fullName>
    </submittedName>
</protein>
<gene>
    <name evidence="3" type="ORF">GCM10022419_107440</name>
</gene>
<evidence type="ECO:0000256" key="1">
    <source>
        <dbReference type="SAM" id="MobiDB-lite"/>
    </source>
</evidence>
<feature type="compositionally biased region" description="Low complexity" evidence="1">
    <location>
        <begin position="148"/>
        <end position="168"/>
    </location>
</feature>
<dbReference type="RefSeq" id="WP_345574336.1">
    <property type="nucleotide sequence ID" value="NZ_BAABDQ010000040.1"/>
</dbReference>
<dbReference type="Proteomes" id="UP001500630">
    <property type="component" value="Unassembled WGS sequence"/>
</dbReference>
<proteinExistence type="predicted"/>
<feature type="transmembrane region" description="Helical" evidence="2">
    <location>
        <begin position="71"/>
        <end position="92"/>
    </location>
</feature>
<name>A0ABP6ZEI6_9ACTN</name>
<keyword evidence="2" id="KW-1133">Transmembrane helix</keyword>
<sequence>MSQRRSALLPGIITGLPVMLAGAALYGALIGLTQYEIGLATIGLGALTGLGVTPTRASRTTGPLLPLLPPLAALLGLTGAALGQVAGTALLLMDHAGQQGLPMTYATAAAEIVTGFNALIGESPESILYWAASAITACTVAIRRTTGTASRHARTHATATAATHPRIAQSVTAPNSPSTPTT</sequence>
<organism evidence="3 4">
    <name type="scientific">Nonomuraea rosea</name>
    <dbReference type="NCBI Taxonomy" id="638574"/>
    <lineage>
        <taxon>Bacteria</taxon>
        <taxon>Bacillati</taxon>
        <taxon>Actinomycetota</taxon>
        <taxon>Actinomycetes</taxon>
        <taxon>Streptosporangiales</taxon>
        <taxon>Streptosporangiaceae</taxon>
        <taxon>Nonomuraea</taxon>
    </lineage>
</organism>
<accession>A0ABP6ZEI6</accession>
<keyword evidence="2" id="KW-0472">Membrane</keyword>
<feature type="region of interest" description="Disordered" evidence="1">
    <location>
        <begin position="148"/>
        <end position="182"/>
    </location>
</feature>
<feature type="compositionally biased region" description="Polar residues" evidence="1">
    <location>
        <begin position="169"/>
        <end position="182"/>
    </location>
</feature>
<reference evidence="4" key="1">
    <citation type="journal article" date="2019" name="Int. J. Syst. Evol. Microbiol.">
        <title>The Global Catalogue of Microorganisms (GCM) 10K type strain sequencing project: providing services to taxonomists for standard genome sequencing and annotation.</title>
        <authorList>
            <consortium name="The Broad Institute Genomics Platform"/>
            <consortium name="The Broad Institute Genome Sequencing Center for Infectious Disease"/>
            <person name="Wu L."/>
            <person name="Ma J."/>
        </authorList>
    </citation>
    <scope>NUCLEOTIDE SEQUENCE [LARGE SCALE GENOMIC DNA]</scope>
    <source>
        <strain evidence="4">JCM 17326</strain>
    </source>
</reference>
<evidence type="ECO:0000313" key="4">
    <source>
        <dbReference type="Proteomes" id="UP001500630"/>
    </source>
</evidence>
<feature type="transmembrane region" description="Helical" evidence="2">
    <location>
        <begin position="7"/>
        <end position="29"/>
    </location>
</feature>
<keyword evidence="4" id="KW-1185">Reference proteome</keyword>
<keyword evidence="2" id="KW-0812">Transmembrane</keyword>
<evidence type="ECO:0000313" key="3">
    <source>
        <dbReference type="EMBL" id="GAA3605157.1"/>
    </source>
</evidence>
<evidence type="ECO:0000256" key="2">
    <source>
        <dbReference type="SAM" id="Phobius"/>
    </source>
</evidence>